<dbReference type="SUPFAM" id="SSF51445">
    <property type="entry name" value="(Trans)glycosidases"/>
    <property type="match status" value="1"/>
</dbReference>
<sequence length="1007" mass="117838">MKINEPTLDWLEDPEVFRINRIDAHSDHYFYEEMNHIKLEDNMPLKQSLNGKWRFSYSENPSLRIRDFYKEDFDVSGFDYIDVPAHIQLQGYDKCQYINTMYPWDGHDELRPPHISKTYNPVGSYVTFFEVKEELKNKDTFISFQGVETAFYIWVNGKFVGYSEDTFTPSEFEITEYLKEGENKLAVEVYKRSSASWIEDQDFFRFSGIFRDVYLYAVPKTHINDIFIKTDLDDEFKNAVLKAEVKIIGNLEGSIKAYLKDADNNIKAETQKMDIENFLTLSLDVKDINLWSAEDPYLYKLYIEVNDIEDNLIEIVPENIGFRHFEMKDKVMCLNGKRIVFKGVNKHEFSARHGRAITKEEILFDIKFMKRHNINAVRTSHYPNQSLWYKLCDEFGIYLIDEANLESHGSWQKMGQCEPSWNVPGNLKEWEACVLDRAESMLERDKNHPSVLIWSCGNESYAGEDIFKMSEYFRKKDSSRLVHYEGVFWNREYDKTSDMESRMYAKVKDIEEYLNNNPKKPYISCEYMHSMGNSTGGMMKYTELEDKYPMYQGGFIWDYGDQALYRKKENGEEVLGYGGDFTDRPTDYNFSGNGLIYADRTVSPKAQEVKYLYQNIKLNVDKNGVNIKNQNLFINTDIYDLYYKIEKEEKIIMEGVTKVNVKPLEEKYIKLPFIDIKSSGEYVYTVSIRLSYNTIWEEKGYEIAFGQYVLNNEEKIEKRLSKFKVIHGDANIGVSGKDFKVIFSKQEGGIVSLRYSGKEFITRVPKPYYYRAATDNDRGNKYDFRCSQWLAASVGQKYIDFSVEENEDMIKLKYIYELPTIPKTLVNINYTVDEDGVIKIHVKYNGVDGLPELPLLGMNFRLLSEFNVFTYYGMGPEENYIDRCEGAKLGVYTNTPENNLSRYLVPQECGNRTNTRYVKIRNHKGEGLKFTYDKVPFEFSVLNYNYMELENALHIEELPKVNYTNVNIIGKQMGVGGDDSWGAPVLDEYLIDSSKDLEYKFSISNIN</sequence>
<dbReference type="Pfam" id="PF16353">
    <property type="entry name" value="LacZ_4"/>
    <property type="match status" value="1"/>
</dbReference>
<comment type="caution">
    <text evidence="10">The sequence shown here is derived from an EMBL/GenBank/DDBJ whole genome shotgun (WGS) entry which is preliminary data.</text>
</comment>
<proteinExistence type="inferred from homology"/>
<dbReference type="InterPro" id="IPR017853">
    <property type="entry name" value="GH"/>
</dbReference>
<dbReference type="Pfam" id="PF02929">
    <property type="entry name" value="Bgal_small_N"/>
    <property type="match status" value="1"/>
</dbReference>
<dbReference type="InterPro" id="IPR014718">
    <property type="entry name" value="GH-type_carb-bd"/>
</dbReference>
<evidence type="ECO:0000256" key="4">
    <source>
        <dbReference type="ARBA" id="ARBA00013303"/>
    </source>
</evidence>
<dbReference type="InterPro" id="IPR006103">
    <property type="entry name" value="Glyco_hydro_2_cat"/>
</dbReference>
<evidence type="ECO:0000256" key="1">
    <source>
        <dbReference type="ARBA" id="ARBA00001412"/>
    </source>
</evidence>
<dbReference type="InterPro" id="IPR006104">
    <property type="entry name" value="Glyco_hydro_2_N"/>
</dbReference>
<dbReference type="PANTHER" id="PTHR46323">
    <property type="entry name" value="BETA-GALACTOSIDASE"/>
    <property type="match status" value="1"/>
</dbReference>
<dbReference type="InterPro" id="IPR006102">
    <property type="entry name" value="Ig-like_GH2"/>
</dbReference>
<evidence type="ECO:0000256" key="3">
    <source>
        <dbReference type="ARBA" id="ARBA00012756"/>
    </source>
</evidence>
<dbReference type="Proteomes" id="UP000220840">
    <property type="component" value="Unassembled WGS sequence"/>
</dbReference>
<dbReference type="PROSITE" id="PS00719">
    <property type="entry name" value="GLYCOSYL_HYDROL_F2_1"/>
    <property type="match status" value="1"/>
</dbReference>
<dbReference type="Pfam" id="PF02837">
    <property type="entry name" value="Glyco_hydro_2_N"/>
    <property type="match status" value="1"/>
</dbReference>
<name>A0A2A7MHU9_9CLOT</name>
<dbReference type="STRING" id="137838.GCA_001458595_02545"/>
<dbReference type="GO" id="GO:0030246">
    <property type="term" value="F:carbohydrate binding"/>
    <property type="evidence" value="ECO:0007669"/>
    <property type="project" value="InterPro"/>
</dbReference>
<feature type="domain" description="Beta galactosidase small chain/" evidence="9">
    <location>
        <begin position="733"/>
        <end position="1004"/>
    </location>
</feature>
<protein>
    <recommendedName>
        <fullName evidence="4 8">Beta-galactosidase</fullName>
        <ecNumber evidence="3 8">3.2.1.23</ecNumber>
    </recommendedName>
    <alternativeName>
        <fullName evidence="7 8">Lactase</fullName>
    </alternativeName>
</protein>
<dbReference type="SUPFAM" id="SSF49303">
    <property type="entry name" value="beta-Galactosidase/glucuronidase domain"/>
    <property type="match status" value="2"/>
</dbReference>
<dbReference type="RefSeq" id="WP_058295317.1">
    <property type="nucleotide sequence ID" value="NZ_CAMRXJ010000094.1"/>
</dbReference>
<dbReference type="Gene3D" id="2.60.40.10">
    <property type="entry name" value="Immunoglobulins"/>
    <property type="match status" value="2"/>
</dbReference>
<evidence type="ECO:0000256" key="7">
    <source>
        <dbReference type="ARBA" id="ARBA00032230"/>
    </source>
</evidence>
<keyword evidence="5 8" id="KW-0378">Hydrolase</keyword>
<dbReference type="SUPFAM" id="SSF74650">
    <property type="entry name" value="Galactose mutarotase-like"/>
    <property type="match status" value="1"/>
</dbReference>
<dbReference type="SMART" id="SM01038">
    <property type="entry name" value="Bgal_small_N"/>
    <property type="match status" value="1"/>
</dbReference>
<evidence type="ECO:0000313" key="10">
    <source>
        <dbReference type="EMBL" id="PEG31159.1"/>
    </source>
</evidence>
<dbReference type="InterPro" id="IPR008979">
    <property type="entry name" value="Galactose-bd-like_sf"/>
</dbReference>
<keyword evidence="6 8" id="KW-0326">Glycosidase</keyword>
<evidence type="ECO:0000256" key="5">
    <source>
        <dbReference type="ARBA" id="ARBA00022801"/>
    </source>
</evidence>
<dbReference type="PROSITE" id="PS00608">
    <property type="entry name" value="GLYCOSYL_HYDROL_F2_2"/>
    <property type="match status" value="1"/>
</dbReference>
<accession>A0A2A7MHU9</accession>
<evidence type="ECO:0000256" key="8">
    <source>
        <dbReference type="RuleBase" id="RU361154"/>
    </source>
</evidence>
<dbReference type="InterPro" id="IPR011013">
    <property type="entry name" value="Gal_mutarotase_sf_dom"/>
</dbReference>
<dbReference type="InterPro" id="IPR023232">
    <property type="entry name" value="Glyco_hydro_2_AS"/>
</dbReference>
<dbReference type="OrthoDB" id="9762066at2"/>
<dbReference type="GO" id="GO:0004565">
    <property type="term" value="F:beta-galactosidase activity"/>
    <property type="evidence" value="ECO:0007669"/>
    <property type="project" value="UniProtKB-EC"/>
</dbReference>
<dbReference type="EMBL" id="PDCJ01000001">
    <property type="protein sequence ID" value="PEG31159.1"/>
    <property type="molecule type" value="Genomic_DNA"/>
</dbReference>
<dbReference type="InterPro" id="IPR004199">
    <property type="entry name" value="B-gal_small/dom_5"/>
</dbReference>
<dbReference type="AlphaFoldDB" id="A0A2A7MHU9"/>
<dbReference type="PRINTS" id="PR00132">
    <property type="entry name" value="GLHYDRLASE2"/>
</dbReference>
<dbReference type="InterPro" id="IPR050347">
    <property type="entry name" value="Bact_Beta-galactosidase"/>
</dbReference>
<gene>
    <name evidence="10" type="ORF">CQ394_05385</name>
</gene>
<dbReference type="EC" id="3.2.1.23" evidence="3 8"/>
<organism evidence="10 11">
    <name type="scientific">Clostridium neonatale</name>
    <dbReference type="NCBI Taxonomy" id="137838"/>
    <lineage>
        <taxon>Bacteria</taxon>
        <taxon>Bacillati</taxon>
        <taxon>Bacillota</taxon>
        <taxon>Clostridia</taxon>
        <taxon>Eubacteriales</taxon>
        <taxon>Clostridiaceae</taxon>
        <taxon>Clostridium</taxon>
    </lineage>
</organism>
<reference evidence="10 11" key="1">
    <citation type="submission" date="2017-10" db="EMBL/GenBank/DDBJ databases">
        <title>Effective Description of Clostridium neonatale sp. nov. linked to necrotizing enterocolitis in neonates and a clarification of species assignable to the genus Clostridium (Prazmowski 1880) emend. Lawson and Rainey 2016.</title>
        <authorList>
            <person name="Bernard K."/>
            <person name="Burdz T."/>
            <person name="Wiebe D."/>
            <person name="Balcewich B."/>
            <person name="Alfa M."/>
            <person name="Bernier A.-M."/>
        </authorList>
    </citation>
    <scope>NUCLEOTIDE SEQUENCE [LARGE SCALE GENOMIC DNA]</scope>
    <source>
        <strain evidence="10 11">LCDC99A005</strain>
    </source>
</reference>
<dbReference type="Pfam" id="PF00703">
    <property type="entry name" value="Glyco_hydro_2"/>
    <property type="match status" value="1"/>
</dbReference>
<dbReference type="InterPro" id="IPR032312">
    <property type="entry name" value="LacZ_4"/>
</dbReference>
<dbReference type="SUPFAM" id="SSF49785">
    <property type="entry name" value="Galactose-binding domain-like"/>
    <property type="match status" value="1"/>
</dbReference>
<dbReference type="Gene3D" id="3.20.20.80">
    <property type="entry name" value="Glycosidases"/>
    <property type="match status" value="1"/>
</dbReference>
<evidence type="ECO:0000259" key="9">
    <source>
        <dbReference type="SMART" id="SM01038"/>
    </source>
</evidence>
<dbReference type="PANTHER" id="PTHR46323:SF2">
    <property type="entry name" value="BETA-GALACTOSIDASE"/>
    <property type="match status" value="1"/>
</dbReference>
<dbReference type="InterPro" id="IPR006101">
    <property type="entry name" value="Glyco_hydro_2"/>
</dbReference>
<evidence type="ECO:0000256" key="6">
    <source>
        <dbReference type="ARBA" id="ARBA00023295"/>
    </source>
</evidence>
<dbReference type="InterPro" id="IPR036156">
    <property type="entry name" value="Beta-gal/glucu_dom_sf"/>
</dbReference>
<dbReference type="Gene3D" id="2.70.98.10">
    <property type="match status" value="1"/>
</dbReference>
<dbReference type="Gene3D" id="2.60.120.260">
    <property type="entry name" value="Galactose-binding domain-like"/>
    <property type="match status" value="1"/>
</dbReference>
<dbReference type="Pfam" id="PF02836">
    <property type="entry name" value="Glyco_hydro_2_C"/>
    <property type="match status" value="1"/>
</dbReference>
<dbReference type="InterPro" id="IPR013783">
    <property type="entry name" value="Ig-like_fold"/>
</dbReference>
<dbReference type="InterPro" id="IPR023230">
    <property type="entry name" value="Glyco_hydro_2_CS"/>
</dbReference>
<comment type="catalytic activity">
    <reaction evidence="1 8">
        <text>Hydrolysis of terminal non-reducing beta-D-galactose residues in beta-D-galactosides.</text>
        <dbReference type="EC" id="3.2.1.23"/>
    </reaction>
</comment>
<evidence type="ECO:0000313" key="11">
    <source>
        <dbReference type="Proteomes" id="UP000220840"/>
    </source>
</evidence>
<keyword evidence="11" id="KW-1185">Reference proteome</keyword>
<comment type="similarity">
    <text evidence="2 8">Belongs to the glycosyl hydrolase 2 family.</text>
</comment>
<dbReference type="GO" id="GO:0009341">
    <property type="term" value="C:beta-galactosidase complex"/>
    <property type="evidence" value="ECO:0007669"/>
    <property type="project" value="InterPro"/>
</dbReference>
<dbReference type="GO" id="GO:0005990">
    <property type="term" value="P:lactose catabolic process"/>
    <property type="evidence" value="ECO:0007669"/>
    <property type="project" value="TreeGrafter"/>
</dbReference>
<evidence type="ECO:0000256" key="2">
    <source>
        <dbReference type="ARBA" id="ARBA00007401"/>
    </source>
</evidence>